<evidence type="ECO:0000313" key="3">
    <source>
        <dbReference type="EMBL" id="KRN95562.1"/>
    </source>
</evidence>
<accession>A0A0R2L8W6</accession>
<reference evidence="3 4" key="1">
    <citation type="journal article" date="2015" name="Genome Announc.">
        <title>Expanding the biotechnology potential of lactobacilli through comparative genomics of 213 strains and associated genera.</title>
        <authorList>
            <person name="Sun Z."/>
            <person name="Harris H.M."/>
            <person name="McCann A."/>
            <person name="Guo C."/>
            <person name="Argimon S."/>
            <person name="Zhang W."/>
            <person name="Yang X."/>
            <person name="Jeffery I.B."/>
            <person name="Cooney J.C."/>
            <person name="Kagawa T.F."/>
            <person name="Liu W."/>
            <person name="Song Y."/>
            <person name="Salvetti E."/>
            <person name="Wrobel A."/>
            <person name="Rasinkangas P."/>
            <person name="Parkhill J."/>
            <person name="Rea M.C."/>
            <person name="O'Sullivan O."/>
            <person name="Ritari J."/>
            <person name="Douillard F.P."/>
            <person name="Paul Ross R."/>
            <person name="Yang R."/>
            <person name="Briner A.E."/>
            <person name="Felis G.E."/>
            <person name="de Vos W.M."/>
            <person name="Barrangou R."/>
            <person name="Klaenhammer T.R."/>
            <person name="Caufield P.W."/>
            <person name="Cui Y."/>
            <person name="Zhang H."/>
            <person name="O'Toole P.W."/>
        </authorList>
    </citation>
    <scope>NUCLEOTIDE SEQUENCE [LARGE SCALE GENOMIC DNA]</scope>
    <source>
        <strain evidence="3 4">NBRC 103219</strain>
    </source>
</reference>
<keyword evidence="1" id="KW-0812">Transmembrane</keyword>
<dbReference type="PANTHER" id="PTHR34473:SF2">
    <property type="entry name" value="UPF0699 TRANSMEMBRANE PROTEIN YDBT"/>
    <property type="match status" value="1"/>
</dbReference>
<dbReference type="InterPro" id="IPR005182">
    <property type="entry name" value="YdbS-like_PH"/>
</dbReference>
<feature type="transmembrane region" description="Helical" evidence="1">
    <location>
        <begin position="49"/>
        <end position="67"/>
    </location>
</feature>
<keyword evidence="1" id="KW-1133">Transmembrane helix</keyword>
<dbReference type="Proteomes" id="UP000051886">
    <property type="component" value="Unassembled WGS sequence"/>
</dbReference>
<name>A0A0R2L8W6_9LACO</name>
<dbReference type="RefSeq" id="WP_017868449.1">
    <property type="nucleotide sequence ID" value="NZ_BJYB01000008.1"/>
</dbReference>
<dbReference type="AlphaFoldDB" id="A0A0R2L8W6"/>
<protein>
    <recommendedName>
        <fullName evidence="2">YdbS-like PH domain-containing protein</fullName>
    </recommendedName>
</protein>
<dbReference type="OrthoDB" id="1750577at2"/>
<feature type="transmembrane region" description="Helical" evidence="1">
    <location>
        <begin position="14"/>
        <end position="37"/>
    </location>
</feature>
<proteinExistence type="predicted"/>
<dbReference type="EMBL" id="JQCN01000070">
    <property type="protein sequence ID" value="KRN95562.1"/>
    <property type="molecule type" value="Genomic_DNA"/>
</dbReference>
<dbReference type="STRING" id="449659.IV66_GL001005"/>
<dbReference type="PATRIC" id="fig|449659.4.peg.1012"/>
<dbReference type="Pfam" id="PF03703">
    <property type="entry name" value="bPH_2"/>
    <property type="match status" value="1"/>
</dbReference>
<organism evidence="3 4">
    <name type="scientific">Ligilactobacillus pobuzihii</name>
    <dbReference type="NCBI Taxonomy" id="449659"/>
    <lineage>
        <taxon>Bacteria</taxon>
        <taxon>Bacillati</taxon>
        <taxon>Bacillota</taxon>
        <taxon>Bacilli</taxon>
        <taxon>Lactobacillales</taxon>
        <taxon>Lactobacillaceae</taxon>
        <taxon>Ligilactobacillus</taxon>
    </lineage>
</organism>
<keyword evidence="1" id="KW-0472">Membrane</keyword>
<evidence type="ECO:0000313" key="4">
    <source>
        <dbReference type="Proteomes" id="UP000051886"/>
    </source>
</evidence>
<dbReference type="PANTHER" id="PTHR34473">
    <property type="entry name" value="UPF0699 TRANSMEMBRANE PROTEIN YDBS"/>
    <property type="match status" value="1"/>
</dbReference>
<sequence length="157" mass="17933">MKAAQRLPQKIKNVWQLSALLSLVIGLVVWAIVVWAVGHFDWPKWIDHIFLALVLLDFVTELLVIPYRYRFWLYQITPTDVEIESGFFLHKQTAIPISRIQNVTLQAGPLFQFFHLQSVKIETAAAAHEIAGVLPETATQLKKQLMELAQEEDVNAS</sequence>
<comment type="caution">
    <text evidence="3">The sequence shown here is derived from an EMBL/GenBank/DDBJ whole genome shotgun (WGS) entry which is preliminary data.</text>
</comment>
<feature type="domain" description="YdbS-like PH" evidence="2">
    <location>
        <begin position="69"/>
        <end position="144"/>
    </location>
</feature>
<evidence type="ECO:0000259" key="2">
    <source>
        <dbReference type="Pfam" id="PF03703"/>
    </source>
</evidence>
<keyword evidence="4" id="KW-1185">Reference proteome</keyword>
<evidence type="ECO:0000256" key="1">
    <source>
        <dbReference type="SAM" id="Phobius"/>
    </source>
</evidence>
<gene>
    <name evidence="3" type="ORF">IV66_GL001005</name>
</gene>